<evidence type="ECO:0000256" key="1">
    <source>
        <dbReference type="SAM" id="Phobius"/>
    </source>
</evidence>
<feature type="transmembrane region" description="Helical" evidence="1">
    <location>
        <begin position="132"/>
        <end position="156"/>
    </location>
</feature>
<feature type="transmembrane region" description="Helical" evidence="1">
    <location>
        <begin position="163"/>
        <end position="184"/>
    </location>
</feature>
<evidence type="ECO:0000259" key="2">
    <source>
        <dbReference type="Pfam" id="PF07786"/>
    </source>
</evidence>
<feature type="transmembrane region" description="Helical" evidence="1">
    <location>
        <begin position="315"/>
        <end position="333"/>
    </location>
</feature>
<feature type="transmembrane region" description="Helical" evidence="1">
    <location>
        <begin position="362"/>
        <end position="381"/>
    </location>
</feature>
<comment type="caution">
    <text evidence="3">The sequence shown here is derived from an EMBL/GenBank/DDBJ whole genome shotgun (WGS) entry which is preliminary data.</text>
</comment>
<dbReference type="Pfam" id="PF07786">
    <property type="entry name" value="HGSNAT_cat"/>
    <property type="match status" value="1"/>
</dbReference>
<sequence>MSHQPTQRLLALDILRGITIAGMITVNNPGSWSYVYAPLGHAEWNGLTPTDLVFPFFMFIMGISTYISLRKYQFTYSASAARKIVRRTAVIFAIGLAIAWFGLSCRTWHALAEEADLSFASRLWRAVTNFDHLRILGVMPRLALCYGATALIALTIPHRRIPLLIGVILAGYTVLLFLGNGFAYDETNVLSVVDRAVLGPDHMYKDNGIEPEGLLSTLPAIAHVLVGFCCGALLIGVTDVRDKMLRLFLVGTAMALSGWLLSYGCPINKKIWSPTFVLTTCGMAASLLALLVWIIDVRGHRRWCRFFESFGVNPLFMYVLAAVFAILLGNIRIPHAGGESVSLGGYIYGDVLRPLLGDYPGSLAYALLLVCSCWCIGYVLYKRNIYIKI</sequence>
<keyword evidence="1" id="KW-0472">Membrane</keyword>
<keyword evidence="1" id="KW-1133">Transmembrane helix</keyword>
<feature type="transmembrane region" description="Helical" evidence="1">
    <location>
        <begin position="247"/>
        <end position="264"/>
    </location>
</feature>
<dbReference type="AlphaFoldDB" id="W2C4G5"/>
<dbReference type="PANTHER" id="PTHR31061">
    <property type="entry name" value="LD22376P"/>
    <property type="match status" value="1"/>
</dbReference>
<evidence type="ECO:0000313" key="4">
    <source>
        <dbReference type="Proteomes" id="UP000018837"/>
    </source>
</evidence>
<gene>
    <name evidence="3" type="ORF">N425_07120</name>
</gene>
<feature type="transmembrane region" description="Helical" evidence="1">
    <location>
        <begin position="52"/>
        <end position="69"/>
    </location>
</feature>
<protein>
    <submittedName>
        <fullName evidence="3">Membrane protein</fullName>
    </submittedName>
</protein>
<organism evidence="3 4">
    <name type="scientific">Tannerella sp. oral taxon BU063 isolate Cell 2</name>
    <dbReference type="NCBI Taxonomy" id="1411148"/>
    <lineage>
        <taxon>Bacteria</taxon>
        <taxon>Pseudomonadati</taxon>
        <taxon>Bacteroidota</taxon>
        <taxon>Bacteroidia</taxon>
        <taxon>Bacteroidales</taxon>
        <taxon>Tannerellaceae</taxon>
        <taxon>Tannerella</taxon>
    </lineage>
</organism>
<name>W2C4G5_9BACT</name>
<evidence type="ECO:0000313" key="3">
    <source>
        <dbReference type="EMBL" id="ETK01958.1"/>
    </source>
</evidence>
<feature type="transmembrane region" description="Helical" evidence="1">
    <location>
        <begin position="276"/>
        <end position="295"/>
    </location>
</feature>
<keyword evidence="1" id="KW-0812">Transmembrane</keyword>
<proteinExistence type="predicted"/>
<dbReference type="EMBL" id="AYUF01000425">
    <property type="protein sequence ID" value="ETK01958.1"/>
    <property type="molecule type" value="Genomic_DNA"/>
</dbReference>
<dbReference type="Proteomes" id="UP000018837">
    <property type="component" value="Unassembled WGS sequence"/>
</dbReference>
<feature type="domain" description="Heparan-alpha-glucosaminide N-acetyltransferase catalytic" evidence="2">
    <location>
        <begin position="8"/>
        <end position="99"/>
    </location>
</feature>
<dbReference type="PANTHER" id="PTHR31061:SF24">
    <property type="entry name" value="LD22376P"/>
    <property type="match status" value="1"/>
</dbReference>
<accession>W2C4G5</accession>
<dbReference type="PATRIC" id="fig|1411148.3.peg.1083"/>
<feature type="transmembrane region" description="Helical" evidence="1">
    <location>
        <begin position="213"/>
        <end position="235"/>
    </location>
</feature>
<reference evidence="3 4" key="1">
    <citation type="submission" date="2013-11" db="EMBL/GenBank/DDBJ databases">
        <title>Single cell genomics of uncultured Tannerella BU063 (oral taxon 286).</title>
        <authorList>
            <person name="Beall C.J."/>
            <person name="Campbell A.G."/>
            <person name="Griffen A.L."/>
            <person name="Podar M."/>
            <person name="Leys E.J."/>
        </authorList>
    </citation>
    <scope>NUCLEOTIDE SEQUENCE [LARGE SCALE GENOMIC DNA]</scope>
    <source>
        <strain evidence="3">Cell 2</strain>
    </source>
</reference>
<feature type="transmembrane region" description="Helical" evidence="1">
    <location>
        <begin position="90"/>
        <end position="112"/>
    </location>
</feature>
<dbReference type="InterPro" id="IPR012429">
    <property type="entry name" value="HGSNAT_cat"/>
</dbReference>